<feature type="domain" description="Protein kinase" evidence="1">
    <location>
        <begin position="43"/>
        <end position="302"/>
    </location>
</feature>
<keyword evidence="3" id="KW-1185">Reference proteome</keyword>
<keyword evidence="2" id="KW-0418">Kinase</keyword>
<dbReference type="OrthoDB" id="3250044at2759"/>
<evidence type="ECO:0000259" key="1">
    <source>
        <dbReference type="PROSITE" id="PS50011"/>
    </source>
</evidence>
<dbReference type="Pfam" id="PF01636">
    <property type="entry name" value="APH"/>
    <property type="match status" value="1"/>
</dbReference>
<dbReference type="GO" id="GO:0004672">
    <property type="term" value="F:protein kinase activity"/>
    <property type="evidence" value="ECO:0007669"/>
    <property type="project" value="InterPro"/>
</dbReference>
<dbReference type="PANTHER" id="PTHR21310">
    <property type="entry name" value="AMINOGLYCOSIDE PHOSPHOTRANSFERASE-RELATED-RELATED"/>
    <property type="match status" value="1"/>
</dbReference>
<organism evidence="2 3">
    <name type="scientific">Viridothelium virens</name>
    <name type="common">Speckled blister lichen</name>
    <name type="synonym">Trypethelium virens</name>
    <dbReference type="NCBI Taxonomy" id="1048519"/>
    <lineage>
        <taxon>Eukaryota</taxon>
        <taxon>Fungi</taxon>
        <taxon>Dikarya</taxon>
        <taxon>Ascomycota</taxon>
        <taxon>Pezizomycotina</taxon>
        <taxon>Dothideomycetes</taxon>
        <taxon>Dothideomycetes incertae sedis</taxon>
        <taxon>Trypetheliales</taxon>
        <taxon>Trypetheliaceae</taxon>
        <taxon>Viridothelium</taxon>
    </lineage>
</organism>
<protein>
    <submittedName>
        <fullName evidence="2">Kinase-like protein</fullName>
    </submittedName>
</protein>
<dbReference type="EMBL" id="ML991787">
    <property type="protein sequence ID" value="KAF2236054.1"/>
    <property type="molecule type" value="Genomic_DNA"/>
</dbReference>
<evidence type="ECO:0000313" key="2">
    <source>
        <dbReference type="EMBL" id="KAF2236054.1"/>
    </source>
</evidence>
<dbReference type="InterPro" id="IPR051678">
    <property type="entry name" value="AGP_Transferase"/>
</dbReference>
<sequence>MGHTTTPCLQMEPPCSMFEIFHDPLSKDPSASFPLDGIDLDTVSDEQLISISRISPVLYRFWSTTIVRLSVNLILKFGVGMQMSEIEAMKCALSRTTVPTPKLHRYFFAQSETSASSQCGYIVMDYIEGNTLADIWDTLDQEKRKHIFSQIASIVAQLRTVHFDQPGPLGGGSCKGFWFTEYTAGPFNNKEEFNDWFTHKLEISQLFGWARKELPPFNYNSFVLVHQDLIPQNLMLDSDGKVWIIDWGNAGAYPALFEAARVSGSFMFEEYSALLLSHIYDDAAERDHLMGVLSALVSAGCR</sequence>
<keyword evidence="2" id="KW-0808">Transferase</keyword>
<dbReference type="InterPro" id="IPR000719">
    <property type="entry name" value="Prot_kinase_dom"/>
</dbReference>
<dbReference type="InterPro" id="IPR002575">
    <property type="entry name" value="Aminoglycoside_PTrfase"/>
</dbReference>
<dbReference type="Gene3D" id="3.90.1200.10">
    <property type="match status" value="1"/>
</dbReference>
<dbReference type="SUPFAM" id="SSF56112">
    <property type="entry name" value="Protein kinase-like (PK-like)"/>
    <property type="match status" value="1"/>
</dbReference>
<proteinExistence type="predicted"/>
<dbReference type="GO" id="GO:0005524">
    <property type="term" value="F:ATP binding"/>
    <property type="evidence" value="ECO:0007669"/>
    <property type="project" value="InterPro"/>
</dbReference>
<gene>
    <name evidence="2" type="ORF">EV356DRAFT_575277</name>
</gene>
<dbReference type="InterPro" id="IPR011009">
    <property type="entry name" value="Kinase-like_dom_sf"/>
</dbReference>
<dbReference type="PANTHER" id="PTHR21310:SF39">
    <property type="entry name" value="AMINOGLYCOSIDE PHOSPHOTRANSFERASE DOMAIN-CONTAINING PROTEIN"/>
    <property type="match status" value="1"/>
</dbReference>
<reference evidence="2" key="1">
    <citation type="journal article" date="2020" name="Stud. Mycol.">
        <title>101 Dothideomycetes genomes: a test case for predicting lifestyles and emergence of pathogens.</title>
        <authorList>
            <person name="Haridas S."/>
            <person name="Albert R."/>
            <person name="Binder M."/>
            <person name="Bloem J."/>
            <person name="Labutti K."/>
            <person name="Salamov A."/>
            <person name="Andreopoulos B."/>
            <person name="Baker S."/>
            <person name="Barry K."/>
            <person name="Bills G."/>
            <person name="Bluhm B."/>
            <person name="Cannon C."/>
            <person name="Castanera R."/>
            <person name="Culley D."/>
            <person name="Daum C."/>
            <person name="Ezra D."/>
            <person name="Gonzalez J."/>
            <person name="Henrissat B."/>
            <person name="Kuo A."/>
            <person name="Liang C."/>
            <person name="Lipzen A."/>
            <person name="Lutzoni F."/>
            <person name="Magnuson J."/>
            <person name="Mondo S."/>
            <person name="Nolan M."/>
            <person name="Ohm R."/>
            <person name="Pangilinan J."/>
            <person name="Park H.-J."/>
            <person name="Ramirez L."/>
            <person name="Alfaro M."/>
            <person name="Sun H."/>
            <person name="Tritt A."/>
            <person name="Yoshinaga Y."/>
            <person name="Zwiers L.-H."/>
            <person name="Turgeon B."/>
            <person name="Goodwin S."/>
            <person name="Spatafora J."/>
            <person name="Crous P."/>
            <person name="Grigoriev I."/>
        </authorList>
    </citation>
    <scope>NUCLEOTIDE SEQUENCE</scope>
    <source>
        <strain evidence="2">Tuck. ex Michener</strain>
    </source>
</reference>
<dbReference type="CDD" id="cd05120">
    <property type="entry name" value="APH_ChoK_like"/>
    <property type="match status" value="1"/>
</dbReference>
<dbReference type="PROSITE" id="PS50011">
    <property type="entry name" value="PROTEIN_KINASE_DOM"/>
    <property type="match status" value="1"/>
</dbReference>
<dbReference type="Proteomes" id="UP000800092">
    <property type="component" value="Unassembled WGS sequence"/>
</dbReference>
<name>A0A6A6HD60_VIRVR</name>
<dbReference type="AlphaFoldDB" id="A0A6A6HD60"/>
<evidence type="ECO:0000313" key="3">
    <source>
        <dbReference type="Proteomes" id="UP000800092"/>
    </source>
</evidence>
<accession>A0A6A6HD60</accession>